<dbReference type="PANTHER" id="PTHR43212:SF3">
    <property type="entry name" value="QUERCETIN 2,3-DIOXYGENASE"/>
    <property type="match status" value="1"/>
</dbReference>
<accession>A0AAT9FSB7</accession>
<dbReference type="Gene3D" id="2.60.120.10">
    <property type="entry name" value="Jelly Rolls"/>
    <property type="match status" value="2"/>
</dbReference>
<dbReference type="InterPro" id="IPR012093">
    <property type="entry name" value="Pirin"/>
</dbReference>
<dbReference type="SUPFAM" id="SSF51182">
    <property type="entry name" value="RmlC-like cupins"/>
    <property type="match status" value="1"/>
</dbReference>
<comment type="similarity">
    <text evidence="1 3">Belongs to the pirin family.</text>
</comment>
<name>A0AAT9FSB7_9BACT</name>
<evidence type="ECO:0000259" key="5">
    <source>
        <dbReference type="Pfam" id="PF17954"/>
    </source>
</evidence>
<dbReference type="Pfam" id="PF17954">
    <property type="entry name" value="Pirin_C_2"/>
    <property type="match status" value="1"/>
</dbReference>
<protein>
    <submittedName>
        <fullName evidence="6">Quercetin 2,3-dioxygenase</fullName>
    </submittedName>
</protein>
<evidence type="ECO:0000256" key="1">
    <source>
        <dbReference type="ARBA" id="ARBA00008416"/>
    </source>
</evidence>
<evidence type="ECO:0000259" key="4">
    <source>
        <dbReference type="Pfam" id="PF02678"/>
    </source>
</evidence>
<evidence type="ECO:0000256" key="2">
    <source>
        <dbReference type="PIRSR" id="PIRSR006232-1"/>
    </source>
</evidence>
<dbReference type="Pfam" id="PF02678">
    <property type="entry name" value="Pirin"/>
    <property type="match status" value="1"/>
</dbReference>
<evidence type="ECO:0000313" key="6">
    <source>
        <dbReference type="EMBL" id="BDS08925.1"/>
    </source>
</evidence>
<feature type="binding site" evidence="2">
    <location>
        <position position="108"/>
    </location>
    <ligand>
        <name>Fe cation</name>
        <dbReference type="ChEBI" id="CHEBI:24875"/>
    </ligand>
</feature>
<comment type="cofactor">
    <cofactor evidence="2">
        <name>Fe cation</name>
        <dbReference type="ChEBI" id="CHEBI:24875"/>
    </cofactor>
    <text evidence="2">Binds 1 Fe cation per subunit.</text>
</comment>
<feature type="binding site" evidence="2">
    <location>
        <position position="110"/>
    </location>
    <ligand>
        <name>Fe cation</name>
        <dbReference type="ChEBI" id="CHEBI:24875"/>
    </ligand>
</feature>
<proteinExistence type="inferred from homology"/>
<sequence>MKTDNPTKISILRADERGHAGHGWLDSWHTFSFADYYDPAHMGYHSLRVINEDTIAPGKGFGMHPHSSMEIFTYIISGQLEHEDSMGNGRVIKAGEFQYMSAGEGVMHSELNPSVSEPVHLLQIWITPNQDGGSPRYADMDTNAIKQNNALTLFASGDGKNGSFEMRQHAEIYFGQLETGATLTQDCNDQLPHMWLQMIKGELELDGNILHAGDAVALENSQLALQAKSDSEFLLFQLG</sequence>
<keyword evidence="2" id="KW-0408">Iron</keyword>
<feature type="domain" description="Quercetin 2,3-dioxygenase C-terminal cupin" evidence="5">
    <location>
        <begin position="153"/>
        <end position="238"/>
    </location>
</feature>
<feature type="binding site" evidence="2">
    <location>
        <position position="66"/>
    </location>
    <ligand>
        <name>Fe cation</name>
        <dbReference type="ChEBI" id="CHEBI:24875"/>
    </ligand>
</feature>
<dbReference type="InterPro" id="IPR003829">
    <property type="entry name" value="Pirin_N_dom"/>
</dbReference>
<dbReference type="GO" id="GO:0046872">
    <property type="term" value="F:metal ion binding"/>
    <property type="evidence" value="ECO:0007669"/>
    <property type="project" value="UniProtKB-KW"/>
</dbReference>
<keyword evidence="2" id="KW-0479">Metal-binding</keyword>
<dbReference type="PANTHER" id="PTHR43212">
    <property type="entry name" value="QUERCETIN 2,3-DIOXYGENASE"/>
    <property type="match status" value="1"/>
</dbReference>
<dbReference type="EMBL" id="AP026866">
    <property type="protein sequence ID" value="BDS08925.1"/>
    <property type="molecule type" value="Genomic_DNA"/>
</dbReference>
<feature type="binding site" evidence="2">
    <location>
        <position position="64"/>
    </location>
    <ligand>
        <name>Fe cation</name>
        <dbReference type="ChEBI" id="CHEBI:24875"/>
    </ligand>
</feature>
<dbReference type="InterPro" id="IPR014710">
    <property type="entry name" value="RmlC-like_jellyroll"/>
</dbReference>
<dbReference type="CDD" id="cd02910">
    <property type="entry name" value="cupin_Yhhw_N"/>
    <property type="match status" value="1"/>
</dbReference>
<dbReference type="AlphaFoldDB" id="A0AAT9FSB7"/>
<organism evidence="6">
    <name type="scientific">Oceaniferula spumae</name>
    <dbReference type="NCBI Taxonomy" id="2979115"/>
    <lineage>
        <taxon>Bacteria</taxon>
        <taxon>Pseudomonadati</taxon>
        <taxon>Verrucomicrobiota</taxon>
        <taxon>Verrucomicrobiia</taxon>
        <taxon>Verrucomicrobiales</taxon>
        <taxon>Verrucomicrobiaceae</taxon>
        <taxon>Oceaniferula</taxon>
    </lineage>
</organism>
<dbReference type="InterPro" id="IPR041602">
    <property type="entry name" value="Quercetinase_C"/>
</dbReference>
<dbReference type="KEGG" id="osu:NT6N_39650"/>
<dbReference type="PIRSF" id="PIRSF006232">
    <property type="entry name" value="Pirin"/>
    <property type="match status" value="1"/>
</dbReference>
<gene>
    <name evidence="6" type="ORF">NT6N_39650</name>
</gene>
<dbReference type="InterPro" id="IPR011051">
    <property type="entry name" value="RmlC_Cupin_sf"/>
</dbReference>
<feature type="domain" description="Pirin N-terminal" evidence="4">
    <location>
        <begin position="19"/>
        <end position="126"/>
    </location>
</feature>
<evidence type="ECO:0000256" key="3">
    <source>
        <dbReference type="RuleBase" id="RU003457"/>
    </source>
</evidence>
<reference evidence="6" key="1">
    <citation type="submission" date="2024-07" db="EMBL/GenBank/DDBJ databases">
        <title>Complete genome sequence of Verrucomicrobiaceae bacterium NT6N.</title>
        <authorList>
            <person name="Huang C."/>
            <person name="Takami H."/>
            <person name="Hamasaki K."/>
        </authorList>
    </citation>
    <scope>NUCLEOTIDE SEQUENCE</scope>
    <source>
        <strain evidence="6">NT6N</strain>
    </source>
</reference>